<dbReference type="SUPFAM" id="SSF81301">
    <property type="entry name" value="Nucleotidyltransferase"/>
    <property type="match status" value="1"/>
</dbReference>
<dbReference type="InterPro" id="IPR043519">
    <property type="entry name" value="NT_sf"/>
</dbReference>
<proteinExistence type="predicted"/>
<dbReference type="AlphaFoldDB" id="A0A0G0SBE6"/>
<reference evidence="2 3" key="1">
    <citation type="journal article" date="2015" name="Nature">
        <title>rRNA introns, odd ribosomes, and small enigmatic genomes across a large radiation of phyla.</title>
        <authorList>
            <person name="Brown C.T."/>
            <person name="Hug L.A."/>
            <person name="Thomas B.C."/>
            <person name="Sharon I."/>
            <person name="Castelle C.J."/>
            <person name="Singh A."/>
            <person name="Wilkins M.J."/>
            <person name="Williams K.H."/>
            <person name="Banfield J.F."/>
        </authorList>
    </citation>
    <scope>NUCLEOTIDE SEQUENCE [LARGE SCALE GENOMIC DNA]</scope>
</reference>
<dbReference type="Proteomes" id="UP000034539">
    <property type="component" value="Unassembled WGS sequence"/>
</dbReference>
<evidence type="ECO:0000259" key="1">
    <source>
        <dbReference type="Pfam" id="PF18765"/>
    </source>
</evidence>
<protein>
    <recommendedName>
        <fullName evidence="1">Polymerase beta nucleotidyltransferase domain-containing protein</fullName>
    </recommendedName>
</protein>
<name>A0A0G0SBE6_9BACT</name>
<gene>
    <name evidence="2" type="ORF">UT63_C0053G0011</name>
</gene>
<comment type="caution">
    <text evidence="2">The sequence shown here is derived from an EMBL/GenBank/DDBJ whole genome shotgun (WGS) entry which is preliminary data.</text>
</comment>
<dbReference type="Gene3D" id="3.30.460.10">
    <property type="entry name" value="Beta Polymerase, domain 2"/>
    <property type="match status" value="1"/>
</dbReference>
<evidence type="ECO:0000313" key="2">
    <source>
        <dbReference type="EMBL" id="KKR32060.1"/>
    </source>
</evidence>
<feature type="domain" description="Polymerase beta nucleotidyltransferase" evidence="1">
    <location>
        <begin position="9"/>
        <end position="111"/>
    </location>
</feature>
<evidence type="ECO:0000313" key="3">
    <source>
        <dbReference type="Proteomes" id="UP000034539"/>
    </source>
</evidence>
<dbReference type="InterPro" id="IPR041633">
    <property type="entry name" value="Polbeta"/>
</dbReference>
<dbReference type="Pfam" id="PF18765">
    <property type="entry name" value="Polbeta"/>
    <property type="match status" value="1"/>
</dbReference>
<organism evidence="2 3">
    <name type="scientific">Candidatus Gottesmanbacteria bacterium GW2011_GWC2_39_8</name>
    <dbReference type="NCBI Taxonomy" id="1618450"/>
    <lineage>
        <taxon>Bacteria</taxon>
        <taxon>Candidatus Gottesmaniibacteriota</taxon>
    </lineage>
</organism>
<sequence>MISKKIIDEISRFLDSQKCVFAGYFFGSKTTGNTHPGSDLDMALFMNGMTGSYDHFFFVSGEIMRIMKKGNVKEKIDIRPVFTDVRHLIPLNDSSLFAFEVIRANRLFYQKRPEDVALLELHIIRKYRDFQHIDRIRLSYFQNLINQETYGYSKQ</sequence>
<dbReference type="EMBL" id="LBXN01000053">
    <property type="protein sequence ID" value="KKR32060.1"/>
    <property type="molecule type" value="Genomic_DNA"/>
</dbReference>
<accession>A0A0G0SBE6</accession>